<dbReference type="Pfam" id="PF00072">
    <property type="entry name" value="Response_reg"/>
    <property type="match status" value="1"/>
</dbReference>
<evidence type="ECO:0000313" key="4">
    <source>
        <dbReference type="EMBL" id="MDI5970772.1"/>
    </source>
</evidence>
<gene>
    <name evidence="4" type="ORF">POF50_015725</name>
</gene>
<evidence type="ECO:0000256" key="1">
    <source>
        <dbReference type="ARBA" id="ARBA00022801"/>
    </source>
</evidence>
<name>A0AA90H5I8_9ACTN</name>
<dbReference type="SMART" id="SM00448">
    <property type="entry name" value="REC"/>
    <property type="match status" value="1"/>
</dbReference>
<feature type="domain" description="Response regulatory" evidence="3">
    <location>
        <begin position="13"/>
        <end position="132"/>
    </location>
</feature>
<reference evidence="4" key="1">
    <citation type="submission" date="2023-05" db="EMBL/GenBank/DDBJ databases">
        <title>Streptantibioticus silvisoli sp. nov., acidotolerant actinomycetes 1 from pine litter.</title>
        <authorList>
            <person name="Swiecimska M."/>
            <person name="Golinska P."/>
            <person name="Sangal V."/>
            <person name="Wachnowicz B."/>
            <person name="Goodfellow M."/>
        </authorList>
    </citation>
    <scope>NUCLEOTIDE SEQUENCE</scope>
    <source>
        <strain evidence="4">SL13</strain>
    </source>
</reference>
<comment type="caution">
    <text evidence="4">The sequence shown here is derived from an EMBL/GenBank/DDBJ whole genome shotgun (WGS) entry which is preliminary data.</text>
</comment>
<dbReference type="EMBL" id="JABXJJ020000017">
    <property type="protein sequence ID" value="MDI5970772.1"/>
    <property type="molecule type" value="Genomic_DNA"/>
</dbReference>
<dbReference type="InterPro" id="IPR001789">
    <property type="entry name" value="Sig_transdc_resp-reg_receiver"/>
</dbReference>
<dbReference type="Gene3D" id="3.60.40.10">
    <property type="entry name" value="PPM-type phosphatase domain"/>
    <property type="match status" value="1"/>
</dbReference>
<keyword evidence="2" id="KW-0597">Phosphoprotein</keyword>
<dbReference type="PANTHER" id="PTHR43156:SF2">
    <property type="entry name" value="STAGE II SPORULATION PROTEIN E"/>
    <property type="match status" value="1"/>
</dbReference>
<feature type="modified residue" description="4-aspartylphosphate" evidence="2">
    <location>
        <position position="64"/>
    </location>
</feature>
<dbReference type="Gene3D" id="3.40.50.2300">
    <property type="match status" value="1"/>
</dbReference>
<proteinExistence type="predicted"/>
<dbReference type="InterPro" id="IPR001932">
    <property type="entry name" value="PPM-type_phosphatase-like_dom"/>
</dbReference>
<evidence type="ECO:0000259" key="3">
    <source>
        <dbReference type="PROSITE" id="PS50110"/>
    </source>
</evidence>
<dbReference type="GO" id="GO:0016791">
    <property type="term" value="F:phosphatase activity"/>
    <property type="evidence" value="ECO:0007669"/>
    <property type="project" value="TreeGrafter"/>
</dbReference>
<dbReference type="RefSeq" id="WP_271317664.1">
    <property type="nucleotide sequence ID" value="NZ_JABXJJ020000017.1"/>
</dbReference>
<organism evidence="4">
    <name type="scientific">Streptantibioticus silvisoli</name>
    <dbReference type="NCBI Taxonomy" id="2705255"/>
    <lineage>
        <taxon>Bacteria</taxon>
        <taxon>Bacillati</taxon>
        <taxon>Actinomycetota</taxon>
        <taxon>Actinomycetes</taxon>
        <taxon>Kitasatosporales</taxon>
        <taxon>Streptomycetaceae</taxon>
        <taxon>Streptantibioticus</taxon>
    </lineage>
</organism>
<dbReference type="PROSITE" id="PS50110">
    <property type="entry name" value="RESPONSE_REGULATORY"/>
    <property type="match status" value="1"/>
</dbReference>
<protein>
    <submittedName>
        <fullName evidence="4">SpoIIE family protein phosphatase</fullName>
    </submittedName>
</protein>
<dbReference type="SUPFAM" id="SSF81606">
    <property type="entry name" value="PP2C-like"/>
    <property type="match status" value="1"/>
</dbReference>
<sequence>MTDDAALDSAPATVLVIDDDDSTRYLLASWLRRGGHTVIEAVDGAQGLALMAAQHTPPEVALIDVRLPDMSGFEVCERIKSAPGTAGLPVIHVSACAITPEHHAEGLRRGADAYLDQPIDRDELLATVTASLRYARVRRRAERLADRLTTLNRTTLDVYRAIGFHSFTAAATGGAAALMSCAASAVFLSPQGQAVHSQVAGPGETPRSLPAGADLLKQLAAPLGSATGAVIVRVRRARWKALLPDDHLDGDVAVVLARTQAGRPPTCLAIPADAVRGTEDEELFQQLAHACALSLEALRSYNDEHSLALALQRTFLPARLPVVPGLDLAFRYRPASDHAEIGGDFYEALETASGTLLAIGDVAGHSLAAATVMGEIRHALRAYGVEGHAPHQVLDRLENLMAYSQPGITVTMCLILVEPGGRRIQVANAGHIPPLLLGPDGEAAFLHEHGPLLGLGVAHPPSTPHETAPGTRLVLITDGLVEERSRDLDDSLADFLSAAARGPADPEALCDALLLAFGEDRDDDIALLTARLG</sequence>
<dbReference type="GO" id="GO:0000160">
    <property type="term" value="P:phosphorelay signal transduction system"/>
    <property type="evidence" value="ECO:0007669"/>
    <property type="project" value="InterPro"/>
</dbReference>
<dbReference type="SUPFAM" id="SSF52172">
    <property type="entry name" value="CheY-like"/>
    <property type="match status" value="1"/>
</dbReference>
<dbReference type="InterPro" id="IPR052016">
    <property type="entry name" value="Bact_Sigma-Reg"/>
</dbReference>
<dbReference type="SMART" id="SM00331">
    <property type="entry name" value="PP2C_SIG"/>
    <property type="match status" value="1"/>
</dbReference>
<accession>A0AA90H5I8</accession>
<dbReference type="PANTHER" id="PTHR43156">
    <property type="entry name" value="STAGE II SPORULATION PROTEIN E-RELATED"/>
    <property type="match status" value="1"/>
</dbReference>
<dbReference type="AlphaFoldDB" id="A0AA90H5I8"/>
<evidence type="ECO:0000256" key="2">
    <source>
        <dbReference type="PROSITE-ProRule" id="PRU00169"/>
    </source>
</evidence>
<dbReference type="InterPro" id="IPR011006">
    <property type="entry name" value="CheY-like_superfamily"/>
</dbReference>
<dbReference type="Pfam" id="PF07228">
    <property type="entry name" value="SpoIIE"/>
    <property type="match status" value="1"/>
</dbReference>
<dbReference type="InterPro" id="IPR036457">
    <property type="entry name" value="PPM-type-like_dom_sf"/>
</dbReference>
<keyword evidence="1" id="KW-0378">Hydrolase</keyword>